<keyword evidence="4 10" id="KW-0812">Transmembrane</keyword>
<accession>A0A9Q0RUR4</accession>
<keyword evidence="7 10" id="KW-0472">Membrane</keyword>
<dbReference type="PANTHER" id="PTHR21137:SF35">
    <property type="entry name" value="ODORANT RECEPTOR 19A-RELATED"/>
    <property type="match status" value="1"/>
</dbReference>
<dbReference type="GO" id="GO:0005886">
    <property type="term" value="C:plasma membrane"/>
    <property type="evidence" value="ECO:0007669"/>
    <property type="project" value="UniProtKB-SubCell"/>
</dbReference>
<comment type="subcellular location">
    <subcellularLocation>
        <location evidence="1">Cell membrane</location>
        <topology evidence="1">Multi-pass membrane protein</topology>
    </subcellularLocation>
</comment>
<proteinExistence type="predicted"/>
<evidence type="ECO:0000256" key="9">
    <source>
        <dbReference type="ARBA" id="ARBA00023224"/>
    </source>
</evidence>
<feature type="non-terminal residue" evidence="11">
    <location>
        <position position="114"/>
    </location>
</feature>
<sequence length="114" mass="13102">ENWIPGYGVATVLFGEMLFYCLVGTKTTITNERLCYIIGQSNWYTYDIHSQKIVLLLLHSCMNARELWIGPLAPLSVFTGTQIIKSIYSYYTILMEVMNTNVFGKMEKCFSTYS</sequence>
<dbReference type="GO" id="GO:0005549">
    <property type="term" value="F:odorant binding"/>
    <property type="evidence" value="ECO:0007669"/>
    <property type="project" value="InterPro"/>
</dbReference>
<keyword evidence="8" id="KW-0675">Receptor</keyword>
<dbReference type="GO" id="GO:0004984">
    <property type="term" value="F:olfactory receptor activity"/>
    <property type="evidence" value="ECO:0007669"/>
    <property type="project" value="InterPro"/>
</dbReference>
<evidence type="ECO:0000256" key="8">
    <source>
        <dbReference type="ARBA" id="ARBA00023170"/>
    </source>
</evidence>
<evidence type="ECO:0000256" key="10">
    <source>
        <dbReference type="SAM" id="Phobius"/>
    </source>
</evidence>
<evidence type="ECO:0000256" key="3">
    <source>
        <dbReference type="ARBA" id="ARBA00022606"/>
    </source>
</evidence>
<evidence type="ECO:0000256" key="2">
    <source>
        <dbReference type="ARBA" id="ARBA00022475"/>
    </source>
</evidence>
<feature type="transmembrane region" description="Helical" evidence="10">
    <location>
        <begin position="6"/>
        <end position="23"/>
    </location>
</feature>
<protein>
    <submittedName>
        <fullName evidence="11">Uncharacterized protein</fullName>
    </submittedName>
</protein>
<evidence type="ECO:0000256" key="5">
    <source>
        <dbReference type="ARBA" id="ARBA00022725"/>
    </source>
</evidence>
<dbReference type="Pfam" id="PF02949">
    <property type="entry name" value="7tm_6"/>
    <property type="match status" value="1"/>
</dbReference>
<organism evidence="11 12">
    <name type="scientific">Pseudolycoriella hygida</name>
    <dbReference type="NCBI Taxonomy" id="35572"/>
    <lineage>
        <taxon>Eukaryota</taxon>
        <taxon>Metazoa</taxon>
        <taxon>Ecdysozoa</taxon>
        <taxon>Arthropoda</taxon>
        <taxon>Hexapoda</taxon>
        <taxon>Insecta</taxon>
        <taxon>Pterygota</taxon>
        <taxon>Neoptera</taxon>
        <taxon>Endopterygota</taxon>
        <taxon>Diptera</taxon>
        <taxon>Nematocera</taxon>
        <taxon>Sciaroidea</taxon>
        <taxon>Sciaridae</taxon>
        <taxon>Pseudolycoriella</taxon>
    </lineage>
</organism>
<name>A0A9Q0RUR4_9DIPT</name>
<evidence type="ECO:0000256" key="1">
    <source>
        <dbReference type="ARBA" id="ARBA00004651"/>
    </source>
</evidence>
<keyword evidence="12" id="KW-1185">Reference proteome</keyword>
<dbReference type="EMBL" id="WJQU01000004">
    <property type="protein sequence ID" value="KAJ6634915.1"/>
    <property type="molecule type" value="Genomic_DNA"/>
</dbReference>
<evidence type="ECO:0000256" key="4">
    <source>
        <dbReference type="ARBA" id="ARBA00022692"/>
    </source>
</evidence>
<reference evidence="11" key="1">
    <citation type="submission" date="2022-07" db="EMBL/GenBank/DDBJ databases">
        <authorList>
            <person name="Trinca V."/>
            <person name="Uliana J.V.C."/>
            <person name="Torres T.T."/>
            <person name="Ward R.J."/>
            <person name="Monesi N."/>
        </authorList>
    </citation>
    <scope>NUCLEOTIDE SEQUENCE</scope>
    <source>
        <strain evidence="11">HSMRA1968</strain>
        <tissue evidence="11">Whole embryos</tissue>
    </source>
</reference>
<gene>
    <name evidence="11" type="ORF">Bhyg_13496</name>
</gene>
<dbReference type="PANTHER" id="PTHR21137">
    <property type="entry name" value="ODORANT RECEPTOR"/>
    <property type="match status" value="1"/>
</dbReference>
<keyword evidence="5" id="KW-0552">Olfaction</keyword>
<dbReference type="Proteomes" id="UP001151699">
    <property type="component" value="Chromosome C"/>
</dbReference>
<keyword evidence="9" id="KW-0807">Transducer</keyword>
<evidence type="ECO:0000256" key="6">
    <source>
        <dbReference type="ARBA" id="ARBA00022989"/>
    </source>
</evidence>
<keyword evidence="2" id="KW-1003">Cell membrane</keyword>
<evidence type="ECO:0000256" key="7">
    <source>
        <dbReference type="ARBA" id="ARBA00023136"/>
    </source>
</evidence>
<dbReference type="AlphaFoldDB" id="A0A9Q0RUR4"/>
<evidence type="ECO:0000313" key="12">
    <source>
        <dbReference type="Proteomes" id="UP001151699"/>
    </source>
</evidence>
<dbReference type="InterPro" id="IPR004117">
    <property type="entry name" value="7tm6_olfct_rcpt"/>
</dbReference>
<comment type="caution">
    <text evidence="11">The sequence shown here is derived from an EMBL/GenBank/DDBJ whole genome shotgun (WGS) entry which is preliminary data.</text>
</comment>
<keyword evidence="3" id="KW-0716">Sensory transduction</keyword>
<dbReference type="OrthoDB" id="8011344at2759"/>
<dbReference type="GO" id="GO:0007165">
    <property type="term" value="P:signal transduction"/>
    <property type="evidence" value="ECO:0007669"/>
    <property type="project" value="UniProtKB-KW"/>
</dbReference>
<evidence type="ECO:0000313" key="11">
    <source>
        <dbReference type="EMBL" id="KAJ6634915.1"/>
    </source>
</evidence>
<keyword evidence="6 10" id="KW-1133">Transmembrane helix</keyword>